<dbReference type="InterPro" id="IPR035940">
    <property type="entry name" value="CAP_sf"/>
</dbReference>
<name>A0A5K3FLF8_MESCO</name>
<evidence type="ECO:0000313" key="1">
    <source>
        <dbReference type="WBParaSite" id="MCU_008758-RA"/>
    </source>
</evidence>
<accession>A0A5K3FLF8</accession>
<dbReference type="Gene3D" id="3.40.33.10">
    <property type="entry name" value="CAP"/>
    <property type="match status" value="1"/>
</dbReference>
<dbReference type="SUPFAM" id="SSF55797">
    <property type="entry name" value="PR-1-like"/>
    <property type="match status" value="1"/>
</dbReference>
<reference evidence="1" key="1">
    <citation type="submission" date="2019-11" db="UniProtKB">
        <authorList>
            <consortium name="WormBaseParasite"/>
        </authorList>
    </citation>
    <scope>IDENTIFICATION</scope>
</reference>
<organism evidence="1">
    <name type="scientific">Mesocestoides corti</name>
    <name type="common">Flatworm</name>
    <dbReference type="NCBI Taxonomy" id="53468"/>
    <lineage>
        <taxon>Eukaryota</taxon>
        <taxon>Metazoa</taxon>
        <taxon>Spiralia</taxon>
        <taxon>Lophotrochozoa</taxon>
        <taxon>Platyhelminthes</taxon>
        <taxon>Cestoda</taxon>
        <taxon>Eucestoda</taxon>
        <taxon>Cyclophyllidea</taxon>
        <taxon>Mesocestoididae</taxon>
        <taxon>Mesocestoides</taxon>
    </lineage>
</organism>
<sequence length="177" mass="19113">ELAVKALNICDTNKVETDPLFKNVGAFLTALPDKPPQYGELCDVAKFQYDLEPAKCSPDCHNYKQAVYAASTGVGCAIGVCKTSNLAKVPLNVMVCIYDPGVLRITQPPYESGPVCSKCPDGYECYRNQCRKISPPTTTTTTATSATTSSLITTTSTTTMITPILILQVMTFFLHNA</sequence>
<dbReference type="AlphaFoldDB" id="A0A5K3FLF8"/>
<dbReference type="WBParaSite" id="MCU_008758-RA">
    <property type="protein sequence ID" value="MCU_008758-RA"/>
    <property type="gene ID" value="MCU_008758"/>
</dbReference>
<protein>
    <submittedName>
        <fullName evidence="1">SCP domain-containing protein</fullName>
    </submittedName>
</protein>
<proteinExistence type="predicted"/>